<organism evidence="7 8">
    <name type="scientific">Ruegeria conchae</name>
    <dbReference type="NCBI Taxonomy" id="981384"/>
    <lineage>
        <taxon>Bacteria</taxon>
        <taxon>Pseudomonadati</taxon>
        <taxon>Pseudomonadota</taxon>
        <taxon>Alphaproteobacteria</taxon>
        <taxon>Rhodobacterales</taxon>
        <taxon>Roseobacteraceae</taxon>
        <taxon>Ruegeria</taxon>
    </lineage>
</organism>
<accession>A0A497YT62</accession>
<proteinExistence type="predicted"/>
<dbReference type="Pfam" id="PF03706">
    <property type="entry name" value="LPG_synthase_TM"/>
    <property type="match status" value="1"/>
</dbReference>
<dbReference type="PANTHER" id="PTHR39087:SF2">
    <property type="entry name" value="UPF0104 MEMBRANE PROTEIN MJ1595"/>
    <property type="match status" value="1"/>
</dbReference>
<keyword evidence="5 6" id="KW-0472">Membrane</keyword>
<evidence type="ECO:0000256" key="1">
    <source>
        <dbReference type="ARBA" id="ARBA00004651"/>
    </source>
</evidence>
<evidence type="ECO:0000256" key="4">
    <source>
        <dbReference type="ARBA" id="ARBA00022989"/>
    </source>
</evidence>
<dbReference type="Proteomes" id="UP000271700">
    <property type="component" value="Unassembled WGS sequence"/>
</dbReference>
<comment type="subcellular location">
    <subcellularLocation>
        <location evidence="1">Cell membrane</location>
        <topology evidence="1">Multi-pass membrane protein</topology>
    </subcellularLocation>
</comment>
<dbReference type="STRING" id="981384.GCA_000192475_00356"/>
<feature type="transmembrane region" description="Helical" evidence="6">
    <location>
        <begin position="226"/>
        <end position="244"/>
    </location>
</feature>
<dbReference type="InterPro" id="IPR022791">
    <property type="entry name" value="L-PG_synthase/AglD"/>
</dbReference>
<feature type="transmembrane region" description="Helical" evidence="6">
    <location>
        <begin position="250"/>
        <end position="270"/>
    </location>
</feature>
<evidence type="ECO:0000256" key="5">
    <source>
        <dbReference type="ARBA" id="ARBA00023136"/>
    </source>
</evidence>
<feature type="transmembrane region" description="Helical" evidence="6">
    <location>
        <begin position="16"/>
        <end position="33"/>
    </location>
</feature>
<dbReference type="AlphaFoldDB" id="A0A497YT62"/>
<keyword evidence="8" id="KW-1185">Reference proteome</keyword>
<keyword evidence="3 6" id="KW-0812">Transmembrane</keyword>
<evidence type="ECO:0000313" key="8">
    <source>
        <dbReference type="Proteomes" id="UP000271700"/>
    </source>
</evidence>
<name>A0A497YT62_9RHOB</name>
<dbReference type="GO" id="GO:0005886">
    <property type="term" value="C:plasma membrane"/>
    <property type="evidence" value="ECO:0007669"/>
    <property type="project" value="UniProtKB-SubCell"/>
</dbReference>
<gene>
    <name evidence="7" type="ORF">CLV75_4242</name>
</gene>
<comment type="caution">
    <text evidence="7">The sequence shown here is derived from an EMBL/GenBank/DDBJ whole genome shotgun (WGS) entry which is preliminary data.</text>
</comment>
<reference evidence="7 8" key="1">
    <citation type="submission" date="2018-10" db="EMBL/GenBank/DDBJ databases">
        <title>Genomic Encyclopedia of Archaeal and Bacterial Type Strains, Phase II (KMG-II): from individual species to whole genera.</title>
        <authorList>
            <person name="Goeker M."/>
        </authorList>
    </citation>
    <scope>NUCLEOTIDE SEQUENCE [LARGE SCALE GENOMIC DNA]</scope>
    <source>
        <strain evidence="7 8">DSM 29317</strain>
    </source>
</reference>
<keyword evidence="2" id="KW-1003">Cell membrane</keyword>
<evidence type="ECO:0000256" key="6">
    <source>
        <dbReference type="SAM" id="Phobius"/>
    </source>
</evidence>
<dbReference type="EMBL" id="RCCT01000009">
    <property type="protein sequence ID" value="RLJ98541.1"/>
    <property type="molecule type" value="Genomic_DNA"/>
</dbReference>
<evidence type="ECO:0000256" key="2">
    <source>
        <dbReference type="ARBA" id="ARBA00022475"/>
    </source>
</evidence>
<sequence length="326" mass="34068">MSDGTKTLTRNKRLRWTLAGLIAGLALLVVLIQKSGATLSGISQVLGGVPWPIYALIMLTQSIIVVAAAMKWRIVLSETLDIQTISLGTATSATATGALLGQIISIQISVPIVRAWVASKSGIRARAAAGTSLFEQSLELLTLGIAVLAGLVFVALGAAFATFSLIVLLGVVVAALKPVLRGSALVVHRIRVMIGEGAALTSLADGLNQAADQRSVVLHKLMGLSLLRYVLIAGLNVGLMVMFLPELDPMPLFVAFPLILLVSSIPFLPAGLGVTEVTWASALFLQGIDAATAAEAAVSLRIVTVSGFLLCYPFLAAAGFRRHQDL</sequence>
<evidence type="ECO:0000256" key="3">
    <source>
        <dbReference type="ARBA" id="ARBA00022692"/>
    </source>
</evidence>
<protein>
    <submittedName>
        <fullName evidence="7">Uncharacterized membrane protein YbhN (UPF0104 family)</fullName>
    </submittedName>
</protein>
<feature type="transmembrane region" description="Helical" evidence="6">
    <location>
        <begin position="300"/>
        <end position="320"/>
    </location>
</feature>
<dbReference type="PANTHER" id="PTHR39087">
    <property type="entry name" value="UPF0104 MEMBRANE PROTEIN MJ1595"/>
    <property type="match status" value="1"/>
</dbReference>
<evidence type="ECO:0000313" key="7">
    <source>
        <dbReference type="EMBL" id="RLJ98541.1"/>
    </source>
</evidence>
<feature type="transmembrane region" description="Helical" evidence="6">
    <location>
        <begin position="53"/>
        <end position="72"/>
    </location>
</feature>
<keyword evidence="4 6" id="KW-1133">Transmembrane helix</keyword>
<feature type="transmembrane region" description="Helical" evidence="6">
    <location>
        <begin position="143"/>
        <end position="176"/>
    </location>
</feature>